<keyword evidence="1" id="KW-0472">Membrane</keyword>
<dbReference type="Proteomes" id="UP000199065">
    <property type="component" value="Unassembled WGS sequence"/>
</dbReference>
<dbReference type="InterPro" id="IPR007163">
    <property type="entry name" value="VCA0040-like"/>
</dbReference>
<accession>A0A1I2SA68</accession>
<feature type="transmembrane region" description="Helical" evidence="1">
    <location>
        <begin position="175"/>
        <end position="194"/>
    </location>
</feature>
<keyword evidence="1" id="KW-0812">Transmembrane</keyword>
<evidence type="ECO:0000256" key="1">
    <source>
        <dbReference type="SAM" id="Phobius"/>
    </source>
</evidence>
<feature type="transmembrane region" description="Helical" evidence="1">
    <location>
        <begin position="108"/>
        <end position="128"/>
    </location>
</feature>
<feature type="transmembrane region" description="Helical" evidence="1">
    <location>
        <begin position="82"/>
        <end position="102"/>
    </location>
</feature>
<name>A0A1I2SA68_9CORY</name>
<keyword evidence="1" id="KW-1133">Transmembrane helix</keyword>
<dbReference type="STRING" id="185761.SAMN05660282_01049"/>
<reference evidence="2 3" key="1">
    <citation type="submission" date="2016-10" db="EMBL/GenBank/DDBJ databases">
        <authorList>
            <person name="de Groot N.N."/>
        </authorList>
    </citation>
    <scope>NUCLEOTIDE SEQUENCE [LARGE SCALE GENOMIC DNA]</scope>
    <source>
        <strain>J11</strain>
        <strain evidence="3">PG 39</strain>
    </source>
</reference>
<dbReference type="OrthoDB" id="9793746at2"/>
<sequence length="248" mass="26215">MRVADIARGAAIGAAELVPGVSGGTIALILGIYEKALAQGDLLLRSPKKVDWRFLLSVAIGMLGAVFLLSKPLHFFVVEYPQLANALFFGMVAASLRVPITMAERPHIIPGLIAAALTFFSVGASAQLTPSHLTIFFAAMVAICALVLPGVSGSFILLALGLYEPVIGAVANHNFTTLGVFAAGALLGIVFFVRGLNWALEHHRDLTLWIMAGLMLGSLRVLWPEFSVASVAMLLLGVVVVSALTRTR</sequence>
<feature type="transmembrane region" description="Helical" evidence="1">
    <location>
        <begin position="135"/>
        <end position="163"/>
    </location>
</feature>
<dbReference type="Pfam" id="PF04018">
    <property type="entry name" value="VCA0040-like"/>
    <property type="match status" value="1"/>
</dbReference>
<dbReference type="PANTHER" id="PTHR37308:SF1">
    <property type="entry name" value="POLYPRENYL-PHOSPHATE TRANSPORTER"/>
    <property type="match status" value="1"/>
</dbReference>
<keyword evidence="3" id="KW-1185">Reference proteome</keyword>
<dbReference type="EMBL" id="FOPJ01000005">
    <property type="protein sequence ID" value="SFG49742.1"/>
    <property type="molecule type" value="Genomic_DNA"/>
</dbReference>
<dbReference type="RefSeq" id="WP_092285148.1">
    <property type="nucleotide sequence ID" value="NZ_FOPJ01000005.1"/>
</dbReference>
<dbReference type="AlphaFoldDB" id="A0A1I2SA68"/>
<proteinExistence type="predicted"/>
<evidence type="ECO:0000313" key="2">
    <source>
        <dbReference type="EMBL" id="SFG49742.1"/>
    </source>
</evidence>
<protein>
    <submittedName>
        <fullName evidence="2">Putative membrane protein</fullName>
    </submittedName>
</protein>
<feature type="transmembrane region" description="Helical" evidence="1">
    <location>
        <begin position="229"/>
        <end position="245"/>
    </location>
</feature>
<dbReference type="PANTHER" id="PTHR37308">
    <property type="entry name" value="INTEGRAL MEMBRANE PROTEIN"/>
    <property type="match status" value="1"/>
</dbReference>
<organism evidence="2 3">
    <name type="scientific">Corynebacterium spheniscorum</name>
    <dbReference type="NCBI Taxonomy" id="185761"/>
    <lineage>
        <taxon>Bacteria</taxon>
        <taxon>Bacillati</taxon>
        <taxon>Actinomycetota</taxon>
        <taxon>Actinomycetes</taxon>
        <taxon>Mycobacteriales</taxon>
        <taxon>Corynebacteriaceae</taxon>
        <taxon>Corynebacterium</taxon>
    </lineage>
</organism>
<evidence type="ECO:0000313" key="3">
    <source>
        <dbReference type="Proteomes" id="UP000199065"/>
    </source>
</evidence>
<feature type="transmembrane region" description="Helical" evidence="1">
    <location>
        <begin position="52"/>
        <end position="70"/>
    </location>
</feature>
<feature type="transmembrane region" description="Helical" evidence="1">
    <location>
        <begin position="12"/>
        <end position="32"/>
    </location>
</feature>
<gene>
    <name evidence="2" type="ORF">SAMN05660282_01049</name>
</gene>